<dbReference type="Proteomes" id="UP001218579">
    <property type="component" value="Unassembled WGS sequence"/>
</dbReference>
<dbReference type="PANTHER" id="PTHR43537:SF5">
    <property type="entry name" value="UXU OPERON TRANSCRIPTIONAL REGULATOR"/>
    <property type="match status" value="1"/>
</dbReference>
<keyword evidence="3" id="KW-0804">Transcription</keyword>
<keyword evidence="1" id="KW-0805">Transcription regulation</keyword>
<evidence type="ECO:0000259" key="4">
    <source>
        <dbReference type="SMART" id="SM00345"/>
    </source>
</evidence>
<reference evidence="5 6" key="1">
    <citation type="submission" date="2023-01" db="EMBL/GenBank/DDBJ databases">
        <title>Novel species of the genus Asticcacaulis isolated from rivers.</title>
        <authorList>
            <person name="Lu H."/>
        </authorList>
    </citation>
    <scope>NUCLEOTIDE SEQUENCE [LARGE SCALE GENOMIC DNA]</scope>
    <source>
        <strain evidence="5 6">LKC15W</strain>
    </source>
</reference>
<proteinExistence type="predicted"/>
<gene>
    <name evidence="5" type="ORF">PQU98_05235</name>
</gene>
<dbReference type="InterPro" id="IPR036388">
    <property type="entry name" value="WH-like_DNA-bd_sf"/>
</dbReference>
<dbReference type="InterPro" id="IPR036390">
    <property type="entry name" value="WH_DNA-bd_sf"/>
</dbReference>
<dbReference type="Pfam" id="PF00392">
    <property type="entry name" value="GntR"/>
    <property type="match status" value="1"/>
</dbReference>
<dbReference type="SMART" id="SM00345">
    <property type="entry name" value="HTH_GNTR"/>
    <property type="match status" value="1"/>
</dbReference>
<comment type="caution">
    <text evidence="5">The sequence shown here is derived from an EMBL/GenBank/DDBJ whole genome shotgun (WGS) entry which is preliminary data.</text>
</comment>
<dbReference type="EMBL" id="JAQQKV010000001">
    <property type="protein sequence ID" value="MDC7675520.1"/>
    <property type="molecule type" value="Genomic_DNA"/>
</dbReference>
<protein>
    <submittedName>
        <fullName evidence="5">GntR family transcriptional regulator</fullName>
    </submittedName>
</protein>
<organism evidence="5 6">
    <name type="scientific">Asticcacaulis machinosus</name>
    <dbReference type="NCBI Taxonomy" id="2984211"/>
    <lineage>
        <taxon>Bacteria</taxon>
        <taxon>Pseudomonadati</taxon>
        <taxon>Pseudomonadota</taxon>
        <taxon>Alphaproteobacteria</taxon>
        <taxon>Caulobacterales</taxon>
        <taxon>Caulobacteraceae</taxon>
        <taxon>Asticcacaulis</taxon>
    </lineage>
</organism>
<evidence type="ECO:0000256" key="1">
    <source>
        <dbReference type="ARBA" id="ARBA00023015"/>
    </source>
</evidence>
<evidence type="ECO:0000313" key="6">
    <source>
        <dbReference type="Proteomes" id="UP001218579"/>
    </source>
</evidence>
<keyword evidence="6" id="KW-1185">Reference proteome</keyword>
<feature type="domain" description="HTH gntR-type" evidence="4">
    <location>
        <begin position="11"/>
        <end position="69"/>
    </location>
</feature>
<sequence>MSKAYLTRDRVYHKIKSSLLTGAFAPGAHIDVGLLEMQVHTSGSPIRMALQRMVGEGLVEAHANEGFYMPHLTEPGLHDTYLFAGATLDFALKEALNRQAMVKPGRVPEFELTTDAEIVAASEWLFLAVADSADNREAVRAVAGLNDRLHVVRWLKNGLIPNRKTEIRHLLTLWSNGDLIALRRALSVYHKKRLKMVPALVRCVHTATHHPGA</sequence>
<dbReference type="SUPFAM" id="SSF46785">
    <property type="entry name" value="Winged helix' DNA-binding domain"/>
    <property type="match status" value="1"/>
</dbReference>
<dbReference type="InterPro" id="IPR000524">
    <property type="entry name" value="Tscrpt_reg_HTH_GntR"/>
</dbReference>
<accession>A0ABT5HHA0</accession>
<evidence type="ECO:0000256" key="3">
    <source>
        <dbReference type="ARBA" id="ARBA00023163"/>
    </source>
</evidence>
<dbReference type="PANTHER" id="PTHR43537">
    <property type="entry name" value="TRANSCRIPTIONAL REGULATOR, GNTR FAMILY"/>
    <property type="match status" value="1"/>
</dbReference>
<evidence type="ECO:0000256" key="2">
    <source>
        <dbReference type="ARBA" id="ARBA00023125"/>
    </source>
</evidence>
<keyword evidence="2" id="KW-0238">DNA-binding</keyword>
<dbReference type="RefSeq" id="WP_272743837.1">
    <property type="nucleotide sequence ID" value="NZ_JAQQKV010000001.1"/>
</dbReference>
<evidence type="ECO:0000313" key="5">
    <source>
        <dbReference type="EMBL" id="MDC7675520.1"/>
    </source>
</evidence>
<name>A0ABT5HHA0_9CAUL</name>
<dbReference type="Gene3D" id="1.10.10.10">
    <property type="entry name" value="Winged helix-like DNA-binding domain superfamily/Winged helix DNA-binding domain"/>
    <property type="match status" value="1"/>
</dbReference>